<keyword evidence="11" id="KW-0560">Oxidoreductase</keyword>
<keyword evidence="12" id="KW-0408">Iron</keyword>
<dbReference type="GO" id="GO:0010181">
    <property type="term" value="F:FMN binding"/>
    <property type="evidence" value="ECO:0007669"/>
    <property type="project" value="InterPro"/>
</dbReference>
<comment type="subcellular location">
    <subcellularLocation>
        <location evidence="16">Mitochondrion inner membrane</location>
        <topology evidence="16">Single-pass membrane protein</topology>
    </subcellularLocation>
</comment>
<dbReference type="SUPFAM" id="SSF51905">
    <property type="entry name" value="FAD/NAD(P)-binding domain"/>
    <property type="match status" value="1"/>
</dbReference>
<dbReference type="PANTHER" id="PTHR43400">
    <property type="entry name" value="FUMARATE REDUCTASE"/>
    <property type="match status" value="1"/>
</dbReference>
<dbReference type="SUPFAM" id="SSF55856">
    <property type="entry name" value="Cytochrome b5-like heme/steroid binding domain"/>
    <property type="match status" value="1"/>
</dbReference>
<dbReference type="Pfam" id="PF00890">
    <property type="entry name" value="FAD_binding_2"/>
    <property type="match status" value="1"/>
</dbReference>
<dbReference type="AlphaFoldDB" id="A0A9P8A4X6"/>
<comment type="similarity">
    <text evidence="2">Belongs to the FAD-dependent oxidoreductase 2 family. FRD/SDH subfamily.</text>
</comment>
<dbReference type="FunFam" id="3.90.700.10:FF:000007">
    <property type="entry name" value="NADH-dependent fumarate reductase"/>
    <property type="match status" value="1"/>
</dbReference>
<dbReference type="GO" id="GO:0046872">
    <property type="term" value="F:metal ion binding"/>
    <property type="evidence" value="ECO:0007669"/>
    <property type="project" value="UniProtKB-KW"/>
</dbReference>
<feature type="coiled-coil region" evidence="17">
    <location>
        <begin position="1005"/>
        <end position="1041"/>
    </location>
</feature>
<dbReference type="InterPro" id="IPR036188">
    <property type="entry name" value="FAD/NAD-bd_sf"/>
</dbReference>
<dbReference type="InterPro" id="IPR027477">
    <property type="entry name" value="Succ_DH/fumarate_Rdtase_cat_sf"/>
</dbReference>
<dbReference type="NCBIfam" id="TIGR01813">
    <property type="entry name" value="flavo_cyto_c"/>
    <property type="match status" value="1"/>
</dbReference>
<dbReference type="Pfam" id="PF09731">
    <property type="entry name" value="Mitofilin"/>
    <property type="match status" value="1"/>
</dbReference>
<dbReference type="GO" id="GO:0016156">
    <property type="term" value="F:fumarate reductase (NADH) activity"/>
    <property type="evidence" value="ECO:0007669"/>
    <property type="project" value="UniProtKB-EC"/>
</dbReference>
<evidence type="ECO:0000313" key="21">
    <source>
        <dbReference type="Proteomes" id="UP000717515"/>
    </source>
</evidence>
<comment type="catalytic activity">
    <reaction evidence="15">
        <text>succinate + NAD(+) = fumarate + NADH + H(+)</text>
        <dbReference type="Rhea" id="RHEA:18281"/>
        <dbReference type="ChEBI" id="CHEBI:15378"/>
        <dbReference type="ChEBI" id="CHEBI:29806"/>
        <dbReference type="ChEBI" id="CHEBI:30031"/>
        <dbReference type="ChEBI" id="CHEBI:57540"/>
        <dbReference type="ChEBI" id="CHEBI:57945"/>
        <dbReference type="EC" id="1.3.1.6"/>
    </reaction>
</comment>
<gene>
    <name evidence="20" type="ORF">KVV02_007590</name>
</gene>
<dbReference type="Pfam" id="PF00173">
    <property type="entry name" value="Cyt-b5"/>
    <property type="match status" value="1"/>
</dbReference>
<name>A0A9P8A4X6_MORAP</name>
<evidence type="ECO:0000256" key="1">
    <source>
        <dbReference type="ARBA" id="ARBA00001974"/>
    </source>
</evidence>
<evidence type="ECO:0000259" key="19">
    <source>
        <dbReference type="PROSITE" id="PS50255"/>
    </source>
</evidence>
<comment type="function">
    <text evidence="16">Component of the MICOS complex, a large protein complex of the mitochondrial inner membrane that plays crucial roles in the maintenance of crista junctions, inner membrane architecture, and formation of contact sites to the outer membrane.</text>
</comment>
<evidence type="ECO:0000256" key="4">
    <source>
        <dbReference type="ARBA" id="ARBA00022617"/>
    </source>
</evidence>
<dbReference type="Proteomes" id="UP000717515">
    <property type="component" value="Unassembled WGS sequence"/>
</dbReference>
<evidence type="ECO:0000256" key="12">
    <source>
        <dbReference type="ARBA" id="ARBA00023004"/>
    </source>
</evidence>
<accession>A0A9P8A4X6</accession>
<keyword evidence="13 16" id="KW-0496">Mitochondrion</keyword>
<dbReference type="PROSITE" id="PS50255">
    <property type="entry name" value="CYTOCHROME_B5_2"/>
    <property type="match status" value="1"/>
</dbReference>
<dbReference type="PRINTS" id="PR00363">
    <property type="entry name" value="CYTOCHROMEB5"/>
</dbReference>
<comment type="caution">
    <text evidence="20">The sequence shown here is derived from an EMBL/GenBank/DDBJ whole genome shotgun (WGS) entry which is preliminary data.</text>
</comment>
<dbReference type="InterPro" id="IPR050315">
    <property type="entry name" value="FAD-oxidoreductase_2"/>
</dbReference>
<reference evidence="20" key="1">
    <citation type="submission" date="2021-07" db="EMBL/GenBank/DDBJ databases">
        <title>Draft genome of Mortierella alpina, strain LL118, isolated from an aspen leaf litter sample.</title>
        <authorList>
            <person name="Yang S."/>
            <person name="Vinatzer B.A."/>
        </authorList>
    </citation>
    <scope>NUCLEOTIDE SEQUENCE</scope>
    <source>
        <strain evidence="20">LL118</strain>
    </source>
</reference>
<evidence type="ECO:0000256" key="18">
    <source>
        <dbReference type="SAM" id="MobiDB-lite"/>
    </source>
</evidence>
<dbReference type="EMBL" id="JAIFTL010000128">
    <property type="protein sequence ID" value="KAG9322816.1"/>
    <property type="molecule type" value="Genomic_DNA"/>
</dbReference>
<evidence type="ECO:0000256" key="14">
    <source>
        <dbReference type="ARBA" id="ARBA00023136"/>
    </source>
</evidence>
<keyword evidence="6 16" id="KW-0812">Transmembrane</keyword>
<evidence type="ECO:0000256" key="16">
    <source>
        <dbReference type="RuleBase" id="RU363000"/>
    </source>
</evidence>
<evidence type="ECO:0000256" key="17">
    <source>
        <dbReference type="SAM" id="Coils"/>
    </source>
</evidence>
<evidence type="ECO:0000313" key="20">
    <source>
        <dbReference type="EMBL" id="KAG9322816.1"/>
    </source>
</evidence>
<keyword evidence="14" id="KW-0472">Membrane</keyword>
<dbReference type="InterPro" id="IPR036400">
    <property type="entry name" value="Cyt_B5-like_heme/steroid_sf"/>
</dbReference>
<dbReference type="InterPro" id="IPR019133">
    <property type="entry name" value="MIC60"/>
</dbReference>
<evidence type="ECO:0000256" key="10">
    <source>
        <dbReference type="ARBA" id="ARBA00022989"/>
    </source>
</evidence>
<dbReference type="GO" id="GO:0020037">
    <property type="term" value="F:heme binding"/>
    <property type="evidence" value="ECO:0007669"/>
    <property type="project" value="InterPro"/>
</dbReference>
<dbReference type="SMART" id="SM01117">
    <property type="entry name" value="Cyt-b5"/>
    <property type="match status" value="1"/>
</dbReference>
<comment type="subunit">
    <text evidence="16">Component of the mitochondrial contact site and cristae organizing system (MICOS) complex.</text>
</comment>
<evidence type="ECO:0000256" key="5">
    <source>
        <dbReference type="ARBA" id="ARBA00022630"/>
    </source>
</evidence>
<sequence length="1278" mass="138992">MSNQVIVVGGGLSGLSAAHTILEHGLNVLVIDKNAFFGGNSTKATSGINGALTKTQIQLGIKDSVEAFYDDTAKSARDMLRPDLVKVLTGRSASAVEWLQDKFKLDLSLVSRLGGHSFPRTHRGKEKMPGMTITYALMEMIEDLSVSQPNRVKLIKKARVTNLIKENGAIVGVEYEIQNQSGNKLKAWGPVVLATGGYAADFTSDSLLKKYRPDLMDLPTTNGDHTTGDGIKMSLAIGGKTINMEKVQVHPTGLVDPREPDAKVKFLAAEALRGVGGLLLTADGKRFCDELGHRDYVTGMMWKNKFPIRLVLNTAASKEIEWHCKHYVGRGLMKHFKNGEELAKEIGISPAELQKTFDDYNLIAEGKVKDPWGKKYFHNVPIKMNQDFHVAQMAPVLHYTMGGVDINDGASIKDTNDKPIPGLFAAGEMCGGVHGANRLGGSSLLGCVVFGRTAGDSVADYMKSNPAVGSGAKADAGKSISLPGGFTTSVTVDPQNQKINLEISWAGAAVPSATAATPAAAAAAPAAVAPPKKLRSISAAEVAKHNTEKDCWVIVNGQVLDVTTFLPDHPGGKKAILLFAGRDATEEFNMLHKPDVVDKYSPESIIGVLDTNSLPAQARGNSSETSNRPVIYQPTSSSIHRDITGNRMMNVNRLAAAGSKHTAMAAASMRASQYRALAQRFNSSDAKKTVAEAATATPAVKSGLRFRTKAFITLTLIGAGVAGVVKHSFDDEGFRTLLEDNIPHYAHSLDKLEQIRDNEDFEKVIKGASQASETAIELSKTAYRKASDLINGTTTPAPEKPSSNASLAPASNLAKKIQELEQPKPAVPAARAEYIPSEVPKPAFLPGAAPGKAAASSDKTVVEKVVKKAEEVKDLAVKKVEEVKEKAEEVKEKIQHKVAEKKEEAVAPTPAKKLITVAPIESEEPIMSNLNTTLTQLVAILNESGIPEQGHQVFEKANEELKHLSERVEALKVEGEAQAATVMAELTEKYNRLVSEKETHHEGHISQLKKELAEASELEKKQAIERELKIQQEILREEQKQELMKYAMDMQRRWAREVRVRVENERGGRLARLDQINLRLKTLERQGADNAEFLDQSARTHQLWCGIKALEKAYEAGERRPFDRELARLKRLAESEKDAEVLKAVLAAVPESVATAGVDSVPELMDRFEYVADKVREASLVPENGGVLAHGMSVILSKLMFKKHGLVPGNDVEAVLARTEYYLQESDLEQAVRELNQLKGWGKRLAKDWIVAARRRVEVGQAIDVINTHANLISLTLA</sequence>
<dbReference type="Gene3D" id="3.10.120.10">
    <property type="entry name" value="Cytochrome b5-like heme/steroid binding domain"/>
    <property type="match status" value="1"/>
</dbReference>
<keyword evidence="9" id="KW-0274">FAD</keyword>
<evidence type="ECO:0000256" key="13">
    <source>
        <dbReference type="ARBA" id="ARBA00023128"/>
    </source>
</evidence>
<dbReference type="Gene3D" id="3.90.700.10">
    <property type="entry name" value="Succinate dehydrogenase/fumarate reductase flavoprotein, catalytic domain"/>
    <property type="match status" value="1"/>
</dbReference>
<keyword evidence="5" id="KW-0285">Flavoprotein</keyword>
<keyword evidence="8 16" id="KW-0999">Mitochondrion inner membrane</keyword>
<dbReference type="InterPro" id="IPR003953">
    <property type="entry name" value="FAD-dep_OxRdtase_2_FAD-bd"/>
</dbReference>
<evidence type="ECO:0000256" key="11">
    <source>
        <dbReference type="ARBA" id="ARBA00023002"/>
    </source>
</evidence>
<comment type="cofactor">
    <cofactor evidence="1">
        <name>FAD</name>
        <dbReference type="ChEBI" id="CHEBI:57692"/>
    </cofactor>
</comment>
<evidence type="ECO:0000256" key="8">
    <source>
        <dbReference type="ARBA" id="ARBA00022792"/>
    </source>
</evidence>
<evidence type="ECO:0000256" key="3">
    <source>
        <dbReference type="ARBA" id="ARBA00010877"/>
    </source>
</evidence>
<protein>
    <recommendedName>
        <fullName evidence="16">MICOS complex subunit MIC60</fullName>
    </recommendedName>
    <alternativeName>
        <fullName evidence="16">Mitofilin</fullName>
    </alternativeName>
</protein>
<keyword evidence="4" id="KW-0349">Heme</keyword>
<dbReference type="InterPro" id="IPR001199">
    <property type="entry name" value="Cyt_B5-like_heme/steroid-bd"/>
</dbReference>
<dbReference type="GO" id="GO:0005743">
    <property type="term" value="C:mitochondrial inner membrane"/>
    <property type="evidence" value="ECO:0007669"/>
    <property type="project" value="UniProtKB-SubCell"/>
</dbReference>
<feature type="domain" description="Cytochrome b5 heme-binding" evidence="19">
    <location>
        <begin position="534"/>
        <end position="610"/>
    </location>
</feature>
<keyword evidence="7" id="KW-0479">Metal-binding</keyword>
<keyword evidence="17" id="KW-0175">Coiled coil</keyword>
<proteinExistence type="inferred from homology"/>
<evidence type="ECO:0000256" key="2">
    <source>
        <dbReference type="ARBA" id="ARBA00008040"/>
    </source>
</evidence>
<organism evidence="20 21">
    <name type="scientific">Mortierella alpina</name>
    <name type="common">Oleaginous fungus</name>
    <name type="synonym">Mortierella renispora</name>
    <dbReference type="NCBI Taxonomy" id="64518"/>
    <lineage>
        <taxon>Eukaryota</taxon>
        <taxon>Fungi</taxon>
        <taxon>Fungi incertae sedis</taxon>
        <taxon>Mucoromycota</taxon>
        <taxon>Mortierellomycotina</taxon>
        <taxon>Mortierellomycetes</taxon>
        <taxon>Mortierellales</taxon>
        <taxon>Mortierellaceae</taxon>
        <taxon>Mortierella</taxon>
    </lineage>
</organism>
<dbReference type="InterPro" id="IPR018506">
    <property type="entry name" value="Cyt_B5_heme-BS"/>
</dbReference>
<dbReference type="SUPFAM" id="SSF56425">
    <property type="entry name" value="Succinate dehydrogenase/fumarate reductase flavoprotein, catalytic domain"/>
    <property type="match status" value="1"/>
</dbReference>
<dbReference type="Gene3D" id="3.50.50.60">
    <property type="entry name" value="FAD/NAD(P)-binding domain"/>
    <property type="match status" value="1"/>
</dbReference>
<feature type="region of interest" description="Disordered" evidence="18">
    <location>
        <begin position="615"/>
        <end position="635"/>
    </location>
</feature>
<keyword evidence="10" id="KW-1133">Transmembrane helix</keyword>
<dbReference type="PROSITE" id="PS00191">
    <property type="entry name" value="CYTOCHROME_B5_1"/>
    <property type="match status" value="1"/>
</dbReference>
<comment type="similarity">
    <text evidence="3 16">Belongs to the MICOS complex subunit Mic60 family.</text>
</comment>
<evidence type="ECO:0000256" key="15">
    <source>
        <dbReference type="ARBA" id="ARBA00050832"/>
    </source>
</evidence>
<evidence type="ECO:0000256" key="7">
    <source>
        <dbReference type="ARBA" id="ARBA00022723"/>
    </source>
</evidence>
<dbReference type="PANTHER" id="PTHR43400:SF1">
    <property type="entry name" value="FUMARATE REDUCTASE"/>
    <property type="match status" value="1"/>
</dbReference>
<dbReference type="InterPro" id="IPR010960">
    <property type="entry name" value="Flavocytochrome_c"/>
</dbReference>
<evidence type="ECO:0000256" key="9">
    <source>
        <dbReference type="ARBA" id="ARBA00022827"/>
    </source>
</evidence>
<evidence type="ECO:0000256" key="6">
    <source>
        <dbReference type="ARBA" id="ARBA00022692"/>
    </source>
</evidence>
<feature type="coiled-coil region" evidence="17">
    <location>
        <begin position="866"/>
        <end position="904"/>
    </location>
</feature>